<name>A0A9P2G5X0_CLOBO</name>
<sequence length="228" mass="26356">MRKGLVELDWNEINKYSNEDITYFLFVEGKSIDSICKIRNIDRTTVQNHIIEGKIKYRFLTKSKNSKEFFQTITKAGKADKIQVLASLNKENKRKLIEFIKDNYKDMYPKDKEAAVWILGELKDIEGLDILMKASVHKFVNVRRMAVSAMGKLETTKCEVALIRALDDENAQVIMYSIKALEKIKSLRAKEKIINIMNSTSKEYLKKAALMYIESIDNSLNGKENEDN</sequence>
<dbReference type="RefSeq" id="WP_003375047.1">
    <property type="nucleotide sequence ID" value="NZ_ACSJ01000007.1"/>
</dbReference>
<dbReference type="SUPFAM" id="SSF48371">
    <property type="entry name" value="ARM repeat"/>
    <property type="match status" value="1"/>
</dbReference>
<dbReference type="SMART" id="SM00567">
    <property type="entry name" value="EZ_HEAT"/>
    <property type="match status" value="2"/>
</dbReference>
<dbReference type="Pfam" id="PF14493">
    <property type="entry name" value="HTH_40"/>
    <property type="match status" value="1"/>
</dbReference>
<accession>A0A9P2G5X0</accession>
<gene>
    <name evidence="2" type="ORF">CLG_B1250</name>
</gene>
<dbReference type="AlphaFoldDB" id="A0A9P2G5X0"/>
<proteinExistence type="predicted"/>
<dbReference type="Gene3D" id="1.25.10.10">
    <property type="entry name" value="Leucine-rich Repeat Variant"/>
    <property type="match status" value="1"/>
</dbReference>
<dbReference type="InterPro" id="IPR029491">
    <property type="entry name" value="Helicase_HTH"/>
</dbReference>
<dbReference type="Proteomes" id="UP000006160">
    <property type="component" value="Unassembled WGS sequence"/>
</dbReference>
<dbReference type="EMBL" id="ACSJ01000007">
    <property type="protein sequence ID" value="EES90558.1"/>
    <property type="molecule type" value="Genomic_DNA"/>
</dbReference>
<dbReference type="GeneID" id="66319960"/>
<evidence type="ECO:0000313" key="2">
    <source>
        <dbReference type="EMBL" id="EES90558.1"/>
    </source>
</evidence>
<comment type="caution">
    <text evidence="2">The sequence shown here is derived from an EMBL/GenBank/DDBJ whole genome shotgun (WGS) entry which is preliminary data.</text>
</comment>
<dbReference type="InterPro" id="IPR016024">
    <property type="entry name" value="ARM-type_fold"/>
</dbReference>
<evidence type="ECO:0000313" key="3">
    <source>
        <dbReference type="Proteomes" id="UP000006160"/>
    </source>
</evidence>
<reference evidence="2 3" key="1">
    <citation type="submission" date="2009-10" db="EMBL/GenBank/DDBJ databases">
        <authorList>
            <person name="Shrivastava S."/>
            <person name="Brinkac L.B."/>
            <person name="Brown J.L."/>
            <person name="Bruce D.B."/>
            <person name="Detter C."/>
            <person name="Green L.D."/>
            <person name="Munk C.A."/>
            <person name="Rogers Y.C."/>
            <person name="Tapia R."/>
            <person name="Saunders E.S."/>
            <person name="Sims D.R."/>
            <person name="Smith L.A."/>
            <person name="Smith T.J."/>
            <person name="Sutton G."/>
            <person name="Brettin T."/>
        </authorList>
    </citation>
    <scope>NUCLEOTIDE SEQUENCE [LARGE SCALE GENOMIC DNA]</scope>
    <source>
        <strain evidence="3">D str. 1873</strain>
    </source>
</reference>
<protein>
    <recommendedName>
        <fullName evidence="1">Helicase Helix-turn-helix domain-containing protein</fullName>
    </recommendedName>
</protein>
<feature type="domain" description="Helicase Helix-turn-helix" evidence="1">
    <location>
        <begin position="19"/>
        <end position="78"/>
    </location>
</feature>
<dbReference type="Pfam" id="PF13646">
    <property type="entry name" value="HEAT_2"/>
    <property type="match status" value="1"/>
</dbReference>
<evidence type="ECO:0000259" key="1">
    <source>
        <dbReference type="Pfam" id="PF14493"/>
    </source>
</evidence>
<dbReference type="InterPro" id="IPR011989">
    <property type="entry name" value="ARM-like"/>
</dbReference>
<dbReference type="Pfam" id="PF03130">
    <property type="entry name" value="HEAT_PBS"/>
    <property type="match status" value="1"/>
</dbReference>
<dbReference type="InterPro" id="IPR004155">
    <property type="entry name" value="PBS_lyase_HEAT"/>
</dbReference>
<organism evidence="2 3">
    <name type="scientific">Clostridium botulinum D str. 1873</name>
    <dbReference type="NCBI Taxonomy" id="592027"/>
    <lineage>
        <taxon>Bacteria</taxon>
        <taxon>Bacillati</taxon>
        <taxon>Bacillota</taxon>
        <taxon>Clostridia</taxon>
        <taxon>Eubacteriales</taxon>
        <taxon>Clostridiaceae</taxon>
        <taxon>Clostridium</taxon>
    </lineage>
</organism>